<dbReference type="InterPro" id="IPR013083">
    <property type="entry name" value="Znf_RING/FYVE/PHD"/>
</dbReference>
<feature type="region of interest" description="Disordered" evidence="22">
    <location>
        <begin position="890"/>
        <end position="930"/>
    </location>
</feature>
<evidence type="ECO:0000256" key="3">
    <source>
        <dbReference type="ARBA" id="ARBA00003697"/>
    </source>
</evidence>
<dbReference type="PROSITE" id="PS50072">
    <property type="entry name" value="CSA_PPIASE_2"/>
    <property type="match status" value="1"/>
</dbReference>
<evidence type="ECO:0000256" key="20">
    <source>
        <dbReference type="ARBA" id="ARBA00033051"/>
    </source>
</evidence>
<dbReference type="GO" id="GO:0061630">
    <property type="term" value="F:ubiquitin protein ligase activity"/>
    <property type="evidence" value="ECO:0007669"/>
    <property type="project" value="UniProtKB-EC"/>
</dbReference>
<feature type="domain" description="PPM-type phosphatase" evidence="25">
    <location>
        <begin position="750"/>
        <end position="1080"/>
    </location>
</feature>
<dbReference type="Gene3D" id="3.30.40.10">
    <property type="entry name" value="Zinc/RING finger domain, C3HC4 (zinc finger)"/>
    <property type="match status" value="1"/>
</dbReference>
<feature type="domain" description="U-box" evidence="24">
    <location>
        <begin position="42"/>
        <end position="115"/>
    </location>
</feature>
<feature type="compositionally biased region" description="Basic and acidic residues" evidence="22">
    <location>
        <begin position="495"/>
        <end position="504"/>
    </location>
</feature>
<dbReference type="FunFam" id="2.40.100.10:FF:000014">
    <property type="entry name" value="Peptidyl-prolyl cis-trans isomerase cyp65"/>
    <property type="match status" value="1"/>
</dbReference>
<dbReference type="InterPro" id="IPR001932">
    <property type="entry name" value="PPM-type_phosphatase-like_dom"/>
</dbReference>
<evidence type="ECO:0000256" key="14">
    <source>
        <dbReference type="ARBA" id="ARBA00023110"/>
    </source>
</evidence>
<gene>
    <name evidence="26" type="ORF">PENARI_c001G00518</name>
</gene>
<evidence type="ECO:0000256" key="19">
    <source>
        <dbReference type="ARBA" id="ARBA00030942"/>
    </source>
</evidence>
<dbReference type="InterPro" id="IPR002130">
    <property type="entry name" value="Cyclophilin-type_PPIase_dom"/>
</dbReference>
<dbReference type="InterPro" id="IPR003613">
    <property type="entry name" value="Ubox_domain"/>
</dbReference>
<evidence type="ECO:0000259" key="24">
    <source>
        <dbReference type="PROSITE" id="PS51698"/>
    </source>
</evidence>
<evidence type="ECO:0000256" key="13">
    <source>
        <dbReference type="ARBA" id="ARBA00022912"/>
    </source>
</evidence>
<comment type="similarity">
    <text evidence="5">Belongs to the cyclophilin-type PPIase family. PPIL2 subfamily.</text>
</comment>
<evidence type="ECO:0000313" key="27">
    <source>
        <dbReference type="Proteomes" id="UP000177622"/>
    </source>
</evidence>
<dbReference type="STRING" id="1835702.A0A1F5LZ75"/>
<feature type="compositionally biased region" description="Polar residues" evidence="22">
    <location>
        <begin position="632"/>
        <end position="648"/>
    </location>
</feature>
<evidence type="ECO:0000259" key="25">
    <source>
        <dbReference type="PROSITE" id="PS51746"/>
    </source>
</evidence>
<feature type="compositionally biased region" description="Polar residues" evidence="22">
    <location>
        <begin position="916"/>
        <end position="926"/>
    </location>
</feature>
<dbReference type="InterPro" id="IPR000222">
    <property type="entry name" value="PP2C_BS"/>
</dbReference>
<dbReference type="PROSITE" id="PS51746">
    <property type="entry name" value="PPM_2"/>
    <property type="match status" value="1"/>
</dbReference>
<keyword evidence="15" id="KW-0413">Isomerase</keyword>
<dbReference type="GeneID" id="34570891"/>
<evidence type="ECO:0000256" key="22">
    <source>
        <dbReference type="SAM" id="MobiDB-lite"/>
    </source>
</evidence>
<evidence type="ECO:0000256" key="9">
    <source>
        <dbReference type="ARBA" id="ARBA00022679"/>
    </source>
</evidence>
<keyword evidence="14" id="KW-0697">Rotamase</keyword>
<dbReference type="PRINTS" id="PR00153">
    <property type="entry name" value="CSAPPISMRASE"/>
</dbReference>
<feature type="region of interest" description="Disordered" evidence="22">
    <location>
        <begin position="781"/>
        <end position="801"/>
    </location>
</feature>
<feature type="region of interest" description="Disordered" evidence="22">
    <location>
        <begin position="547"/>
        <end position="682"/>
    </location>
</feature>
<dbReference type="RefSeq" id="XP_022493905.1">
    <property type="nucleotide sequence ID" value="XM_022626157.1"/>
</dbReference>
<dbReference type="GO" id="GO:0003755">
    <property type="term" value="F:peptidyl-prolyl cis-trans isomerase activity"/>
    <property type="evidence" value="ECO:0007669"/>
    <property type="project" value="UniProtKB-KW"/>
</dbReference>
<dbReference type="SUPFAM" id="SSF57850">
    <property type="entry name" value="RING/U-box"/>
    <property type="match status" value="1"/>
</dbReference>
<dbReference type="SUPFAM" id="SSF50891">
    <property type="entry name" value="Cyclophilin-like"/>
    <property type="match status" value="1"/>
</dbReference>
<organism evidence="26 27">
    <name type="scientific">Penicillium arizonense</name>
    <dbReference type="NCBI Taxonomy" id="1835702"/>
    <lineage>
        <taxon>Eukaryota</taxon>
        <taxon>Fungi</taxon>
        <taxon>Dikarya</taxon>
        <taxon>Ascomycota</taxon>
        <taxon>Pezizomycotina</taxon>
        <taxon>Eurotiomycetes</taxon>
        <taxon>Eurotiomycetidae</taxon>
        <taxon>Eurotiales</taxon>
        <taxon>Aspergillaceae</taxon>
        <taxon>Penicillium</taxon>
    </lineage>
</organism>
<dbReference type="Gene3D" id="3.60.40.10">
    <property type="entry name" value="PPM-type phosphatase domain"/>
    <property type="match status" value="1"/>
</dbReference>
<evidence type="ECO:0000256" key="18">
    <source>
        <dbReference type="ARBA" id="ARBA00030661"/>
    </source>
</evidence>
<dbReference type="Pfam" id="PF00481">
    <property type="entry name" value="PP2C"/>
    <property type="match status" value="2"/>
</dbReference>
<evidence type="ECO:0000256" key="5">
    <source>
        <dbReference type="ARBA" id="ARBA00007930"/>
    </source>
</evidence>
<dbReference type="AlphaFoldDB" id="A0A1F5LZ75"/>
<accession>A0A1F5LZ75</accession>
<evidence type="ECO:0000256" key="2">
    <source>
        <dbReference type="ARBA" id="ARBA00000971"/>
    </source>
</evidence>
<evidence type="ECO:0000256" key="17">
    <source>
        <dbReference type="ARBA" id="ARBA00029569"/>
    </source>
</evidence>
<name>A0A1F5LZ75_PENAI</name>
<keyword evidence="9" id="KW-0808">Transferase</keyword>
<dbReference type="CDD" id="cd00143">
    <property type="entry name" value="PP2Cc"/>
    <property type="match status" value="1"/>
</dbReference>
<keyword evidence="16" id="KW-0539">Nucleus</keyword>
<dbReference type="FunFam" id="3.60.40.10:FF:000078">
    <property type="entry name" value="Protein phosphatase 2C, putative"/>
    <property type="match status" value="1"/>
</dbReference>
<dbReference type="InterPro" id="IPR020892">
    <property type="entry name" value="Cyclophilin-type_PPIase_CS"/>
</dbReference>
<dbReference type="Proteomes" id="UP000177622">
    <property type="component" value="Unassembled WGS sequence"/>
</dbReference>
<dbReference type="InterPro" id="IPR029000">
    <property type="entry name" value="Cyclophilin-like_dom_sf"/>
</dbReference>
<dbReference type="Pfam" id="PF00160">
    <property type="entry name" value="Pro_isomerase"/>
    <property type="match status" value="1"/>
</dbReference>
<dbReference type="EC" id="2.3.2.27" evidence="6"/>
<protein>
    <recommendedName>
        <fullName evidence="8">Peptidyl-prolyl cis-trans isomerase-like 2</fullName>
        <ecNumber evidence="6">2.3.2.27</ecNumber>
        <ecNumber evidence="7">5.2.1.8</ecNumber>
    </recommendedName>
    <alternativeName>
        <fullName evidence="18">Cyclophilin-60</fullName>
    </alternativeName>
    <alternativeName>
        <fullName evidence="19">Cyclophilin-like protein Cyp-60</fullName>
    </alternativeName>
    <alternativeName>
        <fullName evidence="20">RING-type E3 ubiquitin transferase isomerase-like 2</fullName>
    </alternativeName>
    <alternativeName>
        <fullName evidence="17">Rotamase</fullName>
    </alternativeName>
</protein>
<dbReference type="CDD" id="cd01923">
    <property type="entry name" value="cyclophilin_RING"/>
    <property type="match status" value="1"/>
</dbReference>
<keyword evidence="12 21" id="KW-0378">Hydrolase</keyword>
<feature type="compositionally biased region" description="Polar residues" evidence="22">
    <location>
        <begin position="730"/>
        <end position="747"/>
    </location>
</feature>
<comment type="similarity">
    <text evidence="21">Belongs to the PP2C family.</text>
</comment>
<dbReference type="PROSITE" id="PS00170">
    <property type="entry name" value="CSA_PPIASE_1"/>
    <property type="match status" value="1"/>
</dbReference>
<reference evidence="26 27" key="1">
    <citation type="journal article" date="2016" name="Sci. Rep.">
        <title>Penicillium arizonense, a new, genome sequenced fungal species, reveals a high chemical diversity in secreted metabolites.</title>
        <authorList>
            <person name="Grijseels S."/>
            <person name="Nielsen J.C."/>
            <person name="Randelovic M."/>
            <person name="Nielsen J."/>
            <person name="Nielsen K.F."/>
            <person name="Workman M."/>
            <person name="Frisvad J.C."/>
        </authorList>
    </citation>
    <scope>NUCLEOTIDE SEQUENCE [LARGE SCALE GENOMIC DNA]</scope>
    <source>
        <strain evidence="26 27">CBS 141311</strain>
    </source>
</reference>
<feature type="domain" description="PPIase cyclophilin-type" evidence="23">
    <location>
        <begin position="316"/>
        <end position="464"/>
    </location>
</feature>
<dbReference type="GO" id="GO:0000209">
    <property type="term" value="P:protein polyubiquitination"/>
    <property type="evidence" value="ECO:0007669"/>
    <property type="project" value="TreeGrafter"/>
</dbReference>
<dbReference type="InterPro" id="IPR044666">
    <property type="entry name" value="Cyclophilin_A-like"/>
</dbReference>
<comment type="subcellular location">
    <subcellularLocation>
        <location evidence="4">Nucleus</location>
    </subcellularLocation>
</comment>
<evidence type="ECO:0000256" key="12">
    <source>
        <dbReference type="ARBA" id="ARBA00022801"/>
    </source>
</evidence>
<dbReference type="InterPro" id="IPR026951">
    <property type="entry name" value="PPIL2_U-box_dom"/>
</dbReference>
<dbReference type="GO" id="GO:0006457">
    <property type="term" value="P:protein folding"/>
    <property type="evidence" value="ECO:0007669"/>
    <property type="project" value="InterPro"/>
</dbReference>
<dbReference type="Gene3D" id="2.40.100.10">
    <property type="entry name" value="Cyclophilin-like"/>
    <property type="match status" value="1"/>
</dbReference>
<dbReference type="PROSITE" id="PS51698">
    <property type="entry name" value="U_BOX"/>
    <property type="match status" value="1"/>
</dbReference>
<feature type="region of interest" description="Disordered" evidence="22">
    <location>
        <begin position="478"/>
        <end position="526"/>
    </location>
</feature>
<dbReference type="PANTHER" id="PTHR45625:SF1">
    <property type="entry name" value="RING-TYPE E3 UBIQUITIN-PROTEIN LIGASE PPIL2"/>
    <property type="match status" value="1"/>
</dbReference>
<evidence type="ECO:0000256" key="11">
    <source>
        <dbReference type="ARBA" id="ARBA00022786"/>
    </source>
</evidence>
<dbReference type="SUPFAM" id="SSF81606">
    <property type="entry name" value="PP2C-like"/>
    <property type="match status" value="1"/>
</dbReference>
<evidence type="ECO:0000259" key="23">
    <source>
        <dbReference type="PROSITE" id="PS50072"/>
    </source>
</evidence>
<feature type="region of interest" description="Disordered" evidence="22">
    <location>
        <begin position="695"/>
        <end position="751"/>
    </location>
</feature>
<dbReference type="EMBL" id="LXJU01000001">
    <property type="protein sequence ID" value="OGE58482.1"/>
    <property type="molecule type" value="Genomic_DNA"/>
</dbReference>
<keyword evidence="11" id="KW-0833">Ubl conjugation pathway</keyword>
<evidence type="ECO:0000256" key="1">
    <source>
        <dbReference type="ARBA" id="ARBA00000900"/>
    </source>
</evidence>
<dbReference type="OrthoDB" id="10264738at2759"/>
<keyword evidence="27" id="KW-1185">Reference proteome</keyword>
<dbReference type="SMART" id="SM00504">
    <property type="entry name" value="Ubox"/>
    <property type="match status" value="1"/>
</dbReference>
<dbReference type="CDD" id="cd16663">
    <property type="entry name" value="RING-Ubox_PPIL2"/>
    <property type="match status" value="1"/>
</dbReference>
<evidence type="ECO:0000313" key="26">
    <source>
        <dbReference type="EMBL" id="OGE58482.1"/>
    </source>
</evidence>
<evidence type="ECO:0000256" key="15">
    <source>
        <dbReference type="ARBA" id="ARBA00023235"/>
    </source>
</evidence>
<evidence type="ECO:0000256" key="16">
    <source>
        <dbReference type="ARBA" id="ARBA00023242"/>
    </source>
</evidence>
<evidence type="ECO:0000256" key="8">
    <source>
        <dbReference type="ARBA" id="ARBA00020592"/>
    </source>
</evidence>
<evidence type="ECO:0000256" key="6">
    <source>
        <dbReference type="ARBA" id="ARBA00012483"/>
    </source>
</evidence>
<dbReference type="SMART" id="SM00332">
    <property type="entry name" value="PP2Cc"/>
    <property type="match status" value="1"/>
</dbReference>
<sequence>MGKGTDKLYITHSEWASEDAFSASAGAGVSKAKKGGPHAAFKRLPFNFCSLSLQPFSHPVCTPTGTLFDLTNILPWIKKHGTNPVDGSPLKGSDLIKLTIAKNEDGDYVDPVTFKILTDNTHVVALRNTGNVFAWDTVERLNIKGKLWRDLVTDEEFSRKDIITLQDPQNIESRNLSSFNYIKDGETGLIEEQQASGSVNTNALGSSAKILKAKEAVAKARSERAQQAGSAAAGSKAVSKTGAASSVTKAGGVQGGKPTPYNAAKFTTGKAAASFTSTGLTPHTTAELALLSEEEYMLKRGRVKGKAYARIVTTSGHLNLELYPEYAPKAVWNFIQLAKKGYYKDVPFHRNIKGFMLQGGDPTGTGRGGESIWGKYFADEFEGPLKHDARGTLSMANKGKNTNSSQFFIAYRALPHLNLKHTIFGRLIDDPTPSSTTLNAIEIHPVESSTNRPTPDIRIKDITVFVDPFEDFLTQKRAEEARSSGAAQPEEEEEASRRVDDDRVTWTGKRVRGAGAESGDGGSGGVGKYLKAALADRDGQEEDEIVEFVDEEPVPEPARKKAKGSGGFGDFSSCLIPPLPSSTDPTSVSPHLHPARTQPPSVPSFVKGFNQAGSGSSSPPKDKVDSLPETGIDNSLTLQTDTSALSSSPRDKRFSPPGAGFFARRQSDDQGPAAEKKRRSSTVTKAASFFSNAKNSLSLNGRDNSLSTSPSIAESPLQKLGKMDPALSVPQGSFNNSAGESVPTARSSFRVGVTEDRNRKCRRTMEDTHAYLYNFLGTPAPTAPDINGNEGPGANESQAAEDTPRALETDNGYFAIFDGHAGTFAAEWCGKKLHLILEEVMRRSPNTPVPELLDQTFTSVDQQLEKLPVKNSGCTAVTAVLRWEDRVPSSQSATGSAALAPAAAAASKGDTRSENAETPTQDTPSTVLPKLQDKAVRQRVLYTANVGDARIVLCRNGKALRLSYDHKGSDENEGKRIANAGGLILNNRVNGVLAVTRALGDAYLKDLVTGHPYTTETVIQHDADEFIILACDGLWDVCSDQEAVDLIRNVQDAQHASKILVDHALARFSTDNLSCMVIRLDSNRVKDVVNNNADPIGVDGDTTVSQGVSEADAIVEGARKNIATSGVADDPASAEKAAEETLQKMANRNAQEEPGPELQVNENKDLPSVDILSPNKGTSGQTQ</sequence>
<dbReference type="GO" id="GO:0071013">
    <property type="term" value="C:catalytic step 2 spliceosome"/>
    <property type="evidence" value="ECO:0007669"/>
    <property type="project" value="TreeGrafter"/>
</dbReference>
<keyword evidence="13 21" id="KW-0904">Protein phosphatase</keyword>
<dbReference type="EC" id="5.2.1.8" evidence="7"/>
<evidence type="ECO:0000256" key="4">
    <source>
        <dbReference type="ARBA" id="ARBA00004123"/>
    </source>
</evidence>
<keyword evidence="10" id="KW-0479">Metal-binding</keyword>
<dbReference type="GO" id="GO:0004721">
    <property type="term" value="F:phosphoprotein phosphatase activity"/>
    <property type="evidence" value="ECO:0007669"/>
    <property type="project" value="UniProtKB-KW"/>
</dbReference>
<proteinExistence type="inferred from homology"/>
<feature type="compositionally biased region" description="Polar residues" evidence="22">
    <location>
        <begin position="695"/>
        <end position="712"/>
    </location>
</feature>
<dbReference type="InterPro" id="IPR036457">
    <property type="entry name" value="PPM-type-like_dom_sf"/>
</dbReference>
<feature type="region of interest" description="Disordered" evidence="22">
    <location>
        <begin position="1146"/>
        <end position="1183"/>
    </location>
</feature>
<dbReference type="PROSITE" id="PS01032">
    <property type="entry name" value="PPM_1"/>
    <property type="match status" value="1"/>
</dbReference>
<dbReference type="PANTHER" id="PTHR45625">
    <property type="entry name" value="PEPTIDYL-PROLYL CIS-TRANS ISOMERASE-RELATED"/>
    <property type="match status" value="1"/>
</dbReference>
<feature type="compositionally biased region" description="Gly residues" evidence="22">
    <location>
        <begin position="516"/>
        <end position="526"/>
    </location>
</feature>
<evidence type="ECO:0000256" key="10">
    <source>
        <dbReference type="ARBA" id="ARBA00022723"/>
    </source>
</evidence>
<evidence type="ECO:0000256" key="7">
    <source>
        <dbReference type="ARBA" id="ARBA00013194"/>
    </source>
</evidence>
<dbReference type="GO" id="GO:0046872">
    <property type="term" value="F:metal ion binding"/>
    <property type="evidence" value="ECO:0007669"/>
    <property type="project" value="UniProtKB-KW"/>
</dbReference>
<evidence type="ECO:0000256" key="21">
    <source>
        <dbReference type="RuleBase" id="RU003465"/>
    </source>
</evidence>
<dbReference type="FunFam" id="3.30.40.10:FF:000079">
    <property type="entry name" value="Peptidyl-prolyl cis-trans isomerase 2"/>
    <property type="match status" value="1"/>
</dbReference>
<feature type="compositionally biased region" description="Low complexity" evidence="22">
    <location>
        <begin position="892"/>
        <end position="907"/>
    </location>
</feature>
<comment type="catalytic activity">
    <reaction evidence="2">
        <text>[protein]-peptidylproline (omega=180) = [protein]-peptidylproline (omega=0)</text>
        <dbReference type="Rhea" id="RHEA:16237"/>
        <dbReference type="Rhea" id="RHEA-COMP:10747"/>
        <dbReference type="Rhea" id="RHEA-COMP:10748"/>
        <dbReference type="ChEBI" id="CHEBI:83833"/>
        <dbReference type="ChEBI" id="CHEBI:83834"/>
        <dbReference type="EC" id="5.2.1.8"/>
    </reaction>
</comment>
<comment type="catalytic activity">
    <reaction evidence="1">
        <text>S-ubiquitinyl-[E2 ubiquitin-conjugating enzyme]-L-cysteine + [acceptor protein]-L-lysine = [E2 ubiquitin-conjugating enzyme]-L-cysteine + N(6)-ubiquitinyl-[acceptor protein]-L-lysine.</text>
        <dbReference type="EC" id="2.3.2.27"/>
    </reaction>
</comment>
<comment type="caution">
    <text evidence="26">The sequence shown here is derived from an EMBL/GenBank/DDBJ whole genome shotgun (WGS) entry which is preliminary data.</text>
</comment>
<comment type="function">
    <text evidence="3">May catalyze the cis-trans isomerization of proline imidic peptide bonds in oligopeptides thereby assisting the folding of proteins. May also function as a chaperone, playing a role in intracellular transport of proteins. May also have a protein ubiquitin ligase activity acting as an E3 ubiquitin protein ligase or as a ubiquitin-ubiquitin ligase promoting elongation of ubiquitin chains on proteins.</text>
</comment>